<sequence>MSKPTASGDGTYVLSRNLKVPTRFGLEEMSGEQWYEDRSTGFMAVEELVDVHGEVADFLN</sequence>
<reference evidence="1" key="1">
    <citation type="submission" date="2020-02" db="EMBL/GenBank/DDBJ databases">
        <authorList>
            <person name="Palmer J.M."/>
        </authorList>
    </citation>
    <scope>NUCLEOTIDE SEQUENCE</scope>
    <source>
        <strain evidence="1">EPUS1.4</strain>
        <tissue evidence="1">Thallus</tissue>
    </source>
</reference>
<proteinExistence type="predicted"/>
<keyword evidence="2" id="KW-1185">Reference proteome</keyword>
<organism evidence="1 2">
    <name type="scientific">Endocarpon pusillum</name>
    <dbReference type="NCBI Taxonomy" id="364733"/>
    <lineage>
        <taxon>Eukaryota</taxon>
        <taxon>Fungi</taxon>
        <taxon>Dikarya</taxon>
        <taxon>Ascomycota</taxon>
        <taxon>Pezizomycotina</taxon>
        <taxon>Eurotiomycetes</taxon>
        <taxon>Chaetothyriomycetidae</taxon>
        <taxon>Verrucariales</taxon>
        <taxon>Verrucariaceae</taxon>
        <taxon>Endocarpon</taxon>
    </lineage>
</organism>
<evidence type="ECO:0000313" key="2">
    <source>
        <dbReference type="Proteomes" id="UP000606974"/>
    </source>
</evidence>
<dbReference type="Proteomes" id="UP000606974">
    <property type="component" value="Unassembled WGS sequence"/>
</dbReference>
<gene>
    <name evidence="1" type="ORF">GJ744_007647</name>
</gene>
<protein>
    <submittedName>
        <fullName evidence="1">Uncharacterized protein</fullName>
    </submittedName>
</protein>
<evidence type="ECO:0000313" key="1">
    <source>
        <dbReference type="EMBL" id="KAF7509609.1"/>
    </source>
</evidence>
<dbReference type="AlphaFoldDB" id="A0A8H7AK52"/>
<name>A0A8H7AK52_9EURO</name>
<accession>A0A8H7AK52</accession>
<comment type="caution">
    <text evidence="1">The sequence shown here is derived from an EMBL/GenBank/DDBJ whole genome shotgun (WGS) entry which is preliminary data.</text>
</comment>
<dbReference type="EMBL" id="JAACFV010000039">
    <property type="protein sequence ID" value="KAF7509609.1"/>
    <property type="molecule type" value="Genomic_DNA"/>
</dbReference>